<feature type="compositionally biased region" description="Basic and acidic residues" evidence="1">
    <location>
        <begin position="46"/>
        <end position="55"/>
    </location>
</feature>
<keyword evidence="3" id="KW-1185">Reference proteome</keyword>
<dbReference type="VEuPathDB" id="ToxoDB:EBH_0079090"/>
<protein>
    <submittedName>
        <fullName evidence="2">Uncharacterized protein</fullName>
    </submittedName>
</protein>
<gene>
    <name evidence="2" type="ORF">EBH_0079090</name>
</gene>
<proteinExistence type="predicted"/>
<reference evidence="2" key="2">
    <citation type="submission" date="2013-10" db="EMBL/GenBank/DDBJ databases">
        <authorList>
            <person name="Aslett M."/>
        </authorList>
    </citation>
    <scope>NUCLEOTIDE SEQUENCE [LARGE SCALE GENOMIC DNA]</scope>
    <source>
        <strain evidence="2">Houghton</strain>
    </source>
</reference>
<feature type="compositionally biased region" description="Polar residues" evidence="1">
    <location>
        <begin position="111"/>
        <end position="121"/>
    </location>
</feature>
<reference evidence="2" key="1">
    <citation type="submission" date="2013-10" db="EMBL/GenBank/DDBJ databases">
        <title>Genomic analysis of the causative agents of coccidiosis in chickens.</title>
        <authorList>
            <person name="Reid A.J."/>
            <person name="Blake D."/>
            <person name="Billington K."/>
            <person name="Browne H."/>
            <person name="Dunn M."/>
            <person name="Hung S."/>
            <person name="Kawahara F."/>
            <person name="Miranda-Saavedra D."/>
            <person name="Mourier T."/>
            <person name="Nagra H."/>
            <person name="Otto T.D."/>
            <person name="Rawlings N."/>
            <person name="Sanchez A."/>
            <person name="Sanders M."/>
            <person name="Subramaniam C."/>
            <person name="Tay Y."/>
            <person name="Dear P."/>
            <person name="Doerig C."/>
            <person name="Gruber A."/>
            <person name="Parkinson J."/>
            <person name="Shirley M."/>
            <person name="Wan K.L."/>
            <person name="Berriman M."/>
            <person name="Tomley F."/>
            <person name="Pain A."/>
        </authorList>
    </citation>
    <scope>NUCLEOTIDE SEQUENCE [LARGE SCALE GENOMIC DNA]</scope>
    <source>
        <strain evidence="2">Houghton</strain>
    </source>
</reference>
<feature type="compositionally biased region" description="Low complexity" evidence="1">
    <location>
        <begin position="34"/>
        <end position="43"/>
    </location>
</feature>
<feature type="compositionally biased region" description="Low complexity" evidence="1">
    <location>
        <begin position="56"/>
        <end position="69"/>
    </location>
</feature>
<dbReference type="Proteomes" id="UP000030750">
    <property type="component" value="Unassembled WGS sequence"/>
</dbReference>
<evidence type="ECO:0000313" key="3">
    <source>
        <dbReference type="Proteomes" id="UP000030750"/>
    </source>
</evidence>
<dbReference type="AlphaFoldDB" id="U6LEC1"/>
<evidence type="ECO:0000256" key="1">
    <source>
        <dbReference type="SAM" id="MobiDB-lite"/>
    </source>
</evidence>
<sequence length="138" mass="14445">MISEDSGSSSESEAAAELLESVLGFGDFSAAAANEGGAPAAAANKKKNELKKEKQQQQQQEEQQQQQQQPYNGLKLEFKGLPLEVGPPLSSSSSSSSNNSSSSSSSSSSNQEPLLQLQQHQKVLRLIVDGDPAADPAG</sequence>
<feature type="region of interest" description="Disordered" evidence="1">
    <location>
        <begin position="34"/>
        <end position="138"/>
    </location>
</feature>
<dbReference type="EMBL" id="HG711170">
    <property type="protein sequence ID" value="CDJ48496.1"/>
    <property type="molecule type" value="Genomic_DNA"/>
</dbReference>
<name>U6LEC1_9EIME</name>
<evidence type="ECO:0000313" key="2">
    <source>
        <dbReference type="EMBL" id="CDJ48496.1"/>
    </source>
</evidence>
<accession>U6LEC1</accession>
<feature type="compositionally biased region" description="Low complexity" evidence="1">
    <location>
        <begin position="90"/>
        <end position="110"/>
    </location>
</feature>
<organism evidence="2 3">
    <name type="scientific">Eimeria brunetti</name>
    <dbReference type="NCBI Taxonomy" id="51314"/>
    <lineage>
        <taxon>Eukaryota</taxon>
        <taxon>Sar</taxon>
        <taxon>Alveolata</taxon>
        <taxon>Apicomplexa</taxon>
        <taxon>Conoidasida</taxon>
        <taxon>Coccidia</taxon>
        <taxon>Eucoccidiorida</taxon>
        <taxon>Eimeriorina</taxon>
        <taxon>Eimeriidae</taxon>
        <taxon>Eimeria</taxon>
    </lineage>
</organism>